<feature type="compositionally biased region" description="Polar residues" evidence="1">
    <location>
        <begin position="64"/>
        <end position="75"/>
    </location>
</feature>
<reference evidence="2 3" key="1">
    <citation type="journal article" date="2016" name="Genome Biol. Evol.">
        <title>Divergent and convergent evolution of fungal pathogenicity.</title>
        <authorList>
            <person name="Shang Y."/>
            <person name="Xiao G."/>
            <person name="Zheng P."/>
            <person name="Cen K."/>
            <person name="Zhan S."/>
            <person name="Wang C."/>
        </authorList>
    </citation>
    <scope>NUCLEOTIDE SEQUENCE [LARGE SCALE GENOMIC DNA]</scope>
    <source>
        <strain evidence="2 3">ARSEF 2679</strain>
    </source>
</reference>
<dbReference type="RefSeq" id="XP_018701269.1">
    <property type="nucleotide sequence ID" value="XM_018851530.1"/>
</dbReference>
<feature type="compositionally biased region" description="Basic and acidic residues" evidence="1">
    <location>
        <begin position="475"/>
        <end position="489"/>
    </location>
</feature>
<feature type="compositionally biased region" description="Basic and acidic residues" evidence="1">
    <location>
        <begin position="430"/>
        <end position="442"/>
    </location>
</feature>
<name>A0A167ND33_CORFA</name>
<feature type="compositionally biased region" description="Low complexity" evidence="1">
    <location>
        <begin position="339"/>
        <end position="376"/>
    </location>
</feature>
<evidence type="ECO:0000256" key="1">
    <source>
        <dbReference type="SAM" id="MobiDB-lite"/>
    </source>
</evidence>
<feature type="compositionally biased region" description="Polar residues" evidence="1">
    <location>
        <begin position="586"/>
        <end position="596"/>
    </location>
</feature>
<feature type="region of interest" description="Disordered" evidence="1">
    <location>
        <begin position="947"/>
        <end position="1003"/>
    </location>
</feature>
<feature type="region of interest" description="Disordered" evidence="1">
    <location>
        <begin position="1"/>
        <end position="47"/>
    </location>
</feature>
<dbReference type="AlphaFoldDB" id="A0A167ND33"/>
<feature type="compositionally biased region" description="Pro residues" evidence="1">
    <location>
        <begin position="740"/>
        <end position="749"/>
    </location>
</feature>
<accession>A0A167ND33</accession>
<organism evidence="2 3">
    <name type="scientific">Cordyceps fumosorosea (strain ARSEF 2679)</name>
    <name type="common">Isaria fumosorosea</name>
    <dbReference type="NCBI Taxonomy" id="1081104"/>
    <lineage>
        <taxon>Eukaryota</taxon>
        <taxon>Fungi</taxon>
        <taxon>Dikarya</taxon>
        <taxon>Ascomycota</taxon>
        <taxon>Pezizomycotina</taxon>
        <taxon>Sordariomycetes</taxon>
        <taxon>Hypocreomycetidae</taxon>
        <taxon>Hypocreales</taxon>
        <taxon>Cordycipitaceae</taxon>
        <taxon>Cordyceps</taxon>
    </lineage>
</organism>
<feature type="region of interest" description="Disordered" evidence="1">
    <location>
        <begin position="64"/>
        <end position="228"/>
    </location>
</feature>
<gene>
    <name evidence="2" type="ORF">ISF_07927</name>
</gene>
<dbReference type="Proteomes" id="UP000076744">
    <property type="component" value="Unassembled WGS sequence"/>
</dbReference>
<feature type="compositionally biased region" description="Polar residues" evidence="1">
    <location>
        <begin position="299"/>
        <end position="308"/>
    </location>
</feature>
<dbReference type="STRING" id="1081104.A0A167ND33"/>
<comment type="caution">
    <text evidence="2">The sequence shown here is derived from an EMBL/GenBank/DDBJ whole genome shotgun (WGS) entry which is preliminary data.</text>
</comment>
<feature type="compositionally biased region" description="Polar residues" evidence="1">
    <location>
        <begin position="555"/>
        <end position="567"/>
    </location>
</feature>
<protein>
    <submittedName>
        <fullName evidence="2">Uncharacterized protein</fullName>
    </submittedName>
</protein>
<feature type="compositionally biased region" description="Low complexity" evidence="1">
    <location>
        <begin position="205"/>
        <end position="219"/>
    </location>
</feature>
<feature type="compositionally biased region" description="Basic residues" evidence="1">
    <location>
        <begin position="392"/>
        <end position="401"/>
    </location>
</feature>
<feature type="compositionally biased region" description="Polar residues" evidence="1">
    <location>
        <begin position="443"/>
        <end position="452"/>
    </location>
</feature>
<dbReference type="OrthoDB" id="3870679at2759"/>
<feature type="compositionally biased region" description="Polar residues" evidence="1">
    <location>
        <begin position="160"/>
        <end position="189"/>
    </location>
</feature>
<keyword evidence="3" id="KW-1185">Reference proteome</keyword>
<dbReference type="GeneID" id="30024219"/>
<feature type="compositionally biased region" description="Pro residues" evidence="1">
    <location>
        <begin position="129"/>
        <end position="158"/>
    </location>
</feature>
<proteinExistence type="predicted"/>
<feature type="compositionally biased region" description="Basic and acidic residues" evidence="1">
    <location>
        <begin position="454"/>
        <end position="463"/>
    </location>
</feature>
<dbReference type="EMBL" id="AZHB01000025">
    <property type="protein sequence ID" value="OAA55416.1"/>
    <property type="molecule type" value="Genomic_DNA"/>
</dbReference>
<feature type="region of interest" description="Disordered" evidence="1">
    <location>
        <begin position="327"/>
        <end position="622"/>
    </location>
</feature>
<evidence type="ECO:0000313" key="3">
    <source>
        <dbReference type="Proteomes" id="UP000076744"/>
    </source>
</evidence>
<feature type="region of interest" description="Disordered" evidence="1">
    <location>
        <begin position="708"/>
        <end position="751"/>
    </location>
</feature>
<feature type="compositionally biased region" description="Basic and acidic residues" evidence="1">
    <location>
        <begin position="190"/>
        <end position="203"/>
    </location>
</feature>
<evidence type="ECO:0000313" key="2">
    <source>
        <dbReference type="EMBL" id="OAA55416.1"/>
    </source>
</evidence>
<sequence length="1064" mass="116439">MGSSTERTYRALSDPLVPSPRQFKKHKTLPRPPNDIDLAPDAASSRGTADTYRLVLDASYALASSANQSSPSTVAGHTLKPTSRRLASSSSAAGPDPPPTPPAHSRASSSGHPTLEPCPTTAEPARLHAPPPLSLRKPPVTPPDQRSPPTPDVTPPQPQNALKSVRQTNWDQSSAAVTPTDSRNDSFTTAREEQFSSEDDHARTALRSRTTSAQTSRTTILRLPDLPAPAPVQARPLVSAPESLPVGAQQLTPRTMNEFGKFDGEWESAQQLANDRRHEHKQDASRLHVVVNKRKRSNPKTPIDTSSPGAKREVVEDHVVTPTAATRAARHVHVRDGAVEASPVSSSVRSISETSASVDARRSSATSARSSSSAVVEVLVMNGPVQTPQRRPTLRHVKKQPLLRQPLHVTDRLSGGISDGHRRLPQPPRNPHERAGSRDRSRPPSTQVTSNHAIGDHRARREILSSGSIPVVVVPDRRSSNRSKSREPSLRSTSSRRSKRSASVGSPQRARGSLDTPRSESLCRGRNSGRGLGDERTIDFPPVVPPRSSSLSAPTSRNVSRANSLTAESIRAHNALQRKEDEAKSAESTNALQPQRQMGEAFPVLSPALTPTSRRKLSDAQLGREIPLSPLLDPIEDGMSAKKYSSRNTPFSVTSVATTGTAPEVAEALAVHMYQHQNSSVLMVNHFARPSDSVGTARTEALPQLVPTITTTDTQGDPPVTPPEQSNNTEDVDSPLRNPRAPPQPPTHPPMLNLIPATPSGATPADESAKRLGNIFEATPPRRESLLKRAFSRRRRNSLDYPPSSAKLPGKLMRTFSLSRSIGLDPSRPDFGVDLDGEVAPRKASREPIEREKLHPLWRPQYDEECEFGESCPHHSKRDTVYRYPLVDNRPRPPKRSLSARMKNTFAILPVRDELQYSAEESTSWPERRIIRRTPSGNLRVMQRRASLDSLPMSPRLSGQPRLPHPSAGTETRSSWRLSALGRVETTPAGTSGRRGRRFSLSDGLEGIPNIPRILNEKRREKRTQELRQMISGPTNVRDGVGEVIRRGNNWGNREAFKANPSDF</sequence>
<feature type="region of interest" description="Disordered" evidence="1">
    <location>
        <begin position="294"/>
        <end position="314"/>
    </location>
</feature>